<protein>
    <recommendedName>
        <fullName evidence="3">VPLPA-CTERM sorting domain-containing protein</fullName>
    </recommendedName>
</protein>
<dbReference type="NCBIfam" id="TIGR03370">
    <property type="entry name" value="VPLPA-CTERM"/>
    <property type="match status" value="1"/>
</dbReference>
<dbReference type="Proteomes" id="UP000248975">
    <property type="component" value="Unassembled WGS sequence"/>
</dbReference>
<evidence type="ECO:0000313" key="2">
    <source>
        <dbReference type="Proteomes" id="UP000248975"/>
    </source>
</evidence>
<proteinExistence type="predicted"/>
<accession>A0A2W5TVP7</accession>
<evidence type="ECO:0008006" key="3">
    <source>
        <dbReference type="Google" id="ProtNLM"/>
    </source>
</evidence>
<sequence>MAAKPLKTEDFDSSPLGALADSADVRYSTNGEPIVVTDKFVSSTGMNGIGSGKNNFFEFNQTVTFTFAMPISVFAIDINTFDIADGAFTAILDTGEVFASVFDSFETTLNSKGEPIPASTGQFLGFSTGTPFTSLTISGKSQDKDSTYTLDTVKYVVKEPEPEPVPAPVPLPAGLPLLLAGVAALGLVRRR</sequence>
<gene>
    <name evidence="1" type="ORF">DI533_06205</name>
</gene>
<organism evidence="1 2">
    <name type="scientific">Cereibacter sphaeroides</name>
    <name type="common">Rhodobacter sphaeroides</name>
    <dbReference type="NCBI Taxonomy" id="1063"/>
    <lineage>
        <taxon>Bacteria</taxon>
        <taxon>Pseudomonadati</taxon>
        <taxon>Pseudomonadota</taxon>
        <taxon>Alphaproteobacteria</taxon>
        <taxon>Rhodobacterales</taxon>
        <taxon>Paracoccaceae</taxon>
        <taxon>Cereibacter</taxon>
    </lineage>
</organism>
<dbReference type="InterPro" id="IPR022472">
    <property type="entry name" value="VPLPA-CTERM"/>
</dbReference>
<evidence type="ECO:0000313" key="1">
    <source>
        <dbReference type="EMBL" id="PZR00188.1"/>
    </source>
</evidence>
<name>A0A2W5TVP7_CERSP</name>
<reference evidence="1 2" key="1">
    <citation type="submission" date="2017-08" db="EMBL/GenBank/DDBJ databases">
        <title>Infants hospitalized years apart are colonized by the same room-sourced microbial strains.</title>
        <authorList>
            <person name="Brooks B."/>
            <person name="Olm M.R."/>
            <person name="Firek B.A."/>
            <person name="Baker R."/>
            <person name="Thomas B.C."/>
            <person name="Morowitz M.J."/>
            <person name="Banfield J.F."/>
        </authorList>
    </citation>
    <scope>NUCLEOTIDE SEQUENCE [LARGE SCALE GENOMIC DNA]</scope>
    <source>
        <strain evidence="1">S2_003_000_R2_11</strain>
    </source>
</reference>
<dbReference type="EMBL" id="QFQS01000001">
    <property type="protein sequence ID" value="PZR00188.1"/>
    <property type="molecule type" value="Genomic_DNA"/>
</dbReference>
<comment type="caution">
    <text evidence="1">The sequence shown here is derived from an EMBL/GenBank/DDBJ whole genome shotgun (WGS) entry which is preliminary data.</text>
</comment>
<dbReference type="AlphaFoldDB" id="A0A2W5TVP7"/>